<sequence>MNAPLPMTQRTVAELSALPRAEFVAALDGIFEHSPWVAEAAWEDRPFATVNALHDAMCQAVIDAGEGAQLDLIRAHPELAGKAAVRGELTAESTREQAGAGLDQCSAEEFARLTELNDAYKAKFGFPYILAVRGHTRSSIIENFAGRLENSRADEIEACLRQIFRIAGFRLEDLVRD</sequence>
<organism evidence="8 9">
    <name type="scientific">Pandoraea apista</name>
    <dbReference type="NCBI Taxonomy" id="93218"/>
    <lineage>
        <taxon>Bacteria</taxon>
        <taxon>Pseudomonadati</taxon>
        <taxon>Pseudomonadota</taxon>
        <taxon>Betaproteobacteria</taxon>
        <taxon>Burkholderiales</taxon>
        <taxon>Burkholderiaceae</taxon>
        <taxon>Pandoraea</taxon>
    </lineage>
</organism>
<evidence type="ECO:0000256" key="6">
    <source>
        <dbReference type="ARBA" id="ARBA00023239"/>
    </source>
</evidence>
<comment type="catalytic activity">
    <reaction evidence="1">
        <text>5-hydroxy-2-oxo-4-ureido-2,5-dihydro-1H-imidazole-5-carboxylate + H(+) = (S)-allantoin + CO2</text>
        <dbReference type="Rhea" id="RHEA:26301"/>
        <dbReference type="ChEBI" id="CHEBI:15378"/>
        <dbReference type="ChEBI" id="CHEBI:15678"/>
        <dbReference type="ChEBI" id="CHEBI:16526"/>
        <dbReference type="ChEBI" id="CHEBI:58639"/>
        <dbReference type="EC" id="4.1.1.97"/>
    </reaction>
</comment>
<feature type="domain" description="Oxo-4-hydroxy-4-carboxy-5-ureidoimidazoline decarboxylase" evidence="7">
    <location>
        <begin position="17"/>
        <end position="172"/>
    </location>
</feature>
<gene>
    <name evidence="8" type="primary">uao</name>
    <name evidence="8" type="ORF">PAP18089_04570</name>
</gene>
<dbReference type="UniPathway" id="UPA00394">
    <property type="reaction ID" value="UER00652"/>
</dbReference>
<dbReference type="AlphaFoldDB" id="A0A0G4JNB3"/>
<proteinExistence type="predicted"/>
<dbReference type="RefSeq" id="WP_224787569.1">
    <property type="nucleotide sequence ID" value="NZ_CABPSX010000011.1"/>
</dbReference>
<evidence type="ECO:0000313" key="8">
    <source>
        <dbReference type="EMBL" id="VVG73561.1"/>
    </source>
</evidence>
<dbReference type="InterPro" id="IPR036778">
    <property type="entry name" value="OHCU_decarboxylase_sf"/>
</dbReference>
<evidence type="ECO:0000256" key="2">
    <source>
        <dbReference type="ARBA" id="ARBA00004754"/>
    </source>
</evidence>
<dbReference type="GO" id="GO:0019628">
    <property type="term" value="P:urate catabolic process"/>
    <property type="evidence" value="ECO:0007669"/>
    <property type="project" value="UniProtKB-UniPathway"/>
</dbReference>
<dbReference type="EMBL" id="CABPSX010000011">
    <property type="protein sequence ID" value="VVG73561.1"/>
    <property type="molecule type" value="Genomic_DNA"/>
</dbReference>
<protein>
    <recommendedName>
        <fullName evidence="3">2-oxo-4-hydroxy-4-carboxy-5-ureidoimidazoline decarboxylase</fullName>
        <ecNumber evidence="3">4.1.1.97</ecNumber>
    </recommendedName>
</protein>
<keyword evidence="4" id="KW-0659">Purine metabolism</keyword>
<dbReference type="STRING" id="93218.XM39_19375"/>
<reference evidence="8 9" key="1">
    <citation type="submission" date="2019-08" db="EMBL/GenBank/DDBJ databases">
        <authorList>
            <person name="Peeters C."/>
        </authorList>
    </citation>
    <scope>NUCLEOTIDE SEQUENCE [LARGE SCALE GENOMIC DNA]</scope>
    <source>
        <strain evidence="8 9">LMG 18089</strain>
    </source>
</reference>
<dbReference type="NCBIfam" id="TIGR03164">
    <property type="entry name" value="UHCUDC"/>
    <property type="match status" value="1"/>
</dbReference>
<dbReference type="Pfam" id="PF09349">
    <property type="entry name" value="OHCU_decarbox"/>
    <property type="match status" value="1"/>
</dbReference>
<dbReference type="InterPro" id="IPR017580">
    <property type="entry name" value="OHCU_decarboxylase-1"/>
</dbReference>
<evidence type="ECO:0000313" key="9">
    <source>
        <dbReference type="Proteomes" id="UP000364291"/>
    </source>
</evidence>
<evidence type="ECO:0000256" key="4">
    <source>
        <dbReference type="ARBA" id="ARBA00022631"/>
    </source>
</evidence>
<name>A0A0G4JNB3_9BURK</name>
<dbReference type="SUPFAM" id="SSF158694">
    <property type="entry name" value="UraD-Like"/>
    <property type="match status" value="1"/>
</dbReference>
<accession>A0A0G4JNB3</accession>
<keyword evidence="5" id="KW-0210">Decarboxylase</keyword>
<dbReference type="PANTHER" id="PTHR43466">
    <property type="entry name" value="2-OXO-4-HYDROXY-4-CARBOXY-5-UREIDOIMIDAZOLINE DECARBOXYLASE-RELATED"/>
    <property type="match status" value="1"/>
</dbReference>
<keyword evidence="6" id="KW-0456">Lyase</keyword>
<evidence type="ECO:0000256" key="1">
    <source>
        <dbReference type="ARBA" id="ARBA00001163"/>
    </source>
</evidence>
<dbReference type="GO" id="GO:0051997">
    <property type="term" value="F:2-oxo-4-hydroxy-4-carboxy-5-ureidoimidazoline decarboxylase activity"/>
    <property type="evidence" value="ECO:0007669"/>
    <property type="project" value="UniProtKB-EC"/>
</dbReference>
<evidence type="ECO:0000259" key="7">
    <source>
        <dbReference type="Pfam" id="PF09349"/>
    </source>
</evidence>
<dbReference type="Proteomes" id="UP000364291">
    <property type="component" value="Unassembled WGS sequence"/>
</dbReference>
<dbReference type="InterPro" id="IPR018020">
    <property type="entry name" value="OHCU_decarboxylase"/>
</dbReference>
<dbReference type="GeneID" id="47014652"/>
<dbReference type="GO" id="GO:0000255">
    <property type="term" value="P:allantoin metabolic process"/>
    <property type="evidence" value="ECO:0007669"/>
    <property type="project" value="InterPro"/>
</dbReference>
<evidence type="ECO:0000256" key="3">
    <source>
        <dbReference type="ARBA" id="ARBA00012257"/>
    </source>
</evidence>
<dbReference type="PANTHER" id="PTHR43466:SF1">
    <property type="entry name" value="2-OXO-4-HYDROXY-4-CARBOXY-5-UREIDOIMIDAZOLINE DECARBOXYLASE-RELATED"/>
    <property type="match status" value="1"/>
</dbReference>
<evidence type="ECO:0000256" key="5">
    <source>
        <dbReference type="ARBA" id="ARBA00022793"/>
    </source>
</evidence>
<dbReference type="EC" id="4.1.1.97" evidence="3"/>
<dbReference type="Gene3D" id="1.10.3330.10">
    <property type="entry name" value="Oxo-4-hydroxy-4-carboxy-5-ureidoimidazoline decarboxylase"/>
    <property type="match status" value="1"/>
</dbReference>
<comment type="pathway">
    <text evidence="2">Purine metabolism; urate degradation; (S)-allantoin from urate: step 3/3.</text>
</comment>
<dbReference type="GO" id="GO:0006144">
    <property type="term" value="P:purine nucleobase metabolic process"/>
    <property type="evidence" value="ECO:0007669"/>
    <property type="project" value="UniProtKB-KW"/>
</dbReference>